<dbReference type="Proteomes" id="UP000674318">
    <property type="component" value="Unassembled WGS sequence"/>
</dbReference>
<name>A0A836I5Q8_9TRYP</name>
<keyword evidence="3" id="KW-1185">Reference proteome</keyword>
<reference evidence="2 3" key="1">
    <citation type="submission" date="2021-02" db="EMBL/GenBank/DDBJ databases">
        <title>Porcisia hertigi Genome sequencing and assembly.</title>
        <authorList>
            <person name="Almutairi H."/>
            <person name="Gatherer D."/>
        </authorList>
    </citation>
    <scope>NUCLEOTIDE SEQUENCE [LARGE SCALE GENOMIC DNA]</scope>
    <source>
        <strain evidence="2 3">C119</strain>
    </source>
</reference>
<dbReference type="EMBL" id="JAFJZO010000034">
    <property type="protein sequence ID" value="KAG5494028.1"/>
    <property type="molecule type" value="Genomic_DNA"/>
</dbReference>
<evidence type="ECO:0000256" key="1">
    <source>
        <dbReference type="SAM" id="Coils"/>
    </source>
</evidence>
<dbReference type="KEGG" id="phet:94287983"/>
<proteinExistence type="predicted"/>
<dbReference type="RefSeq" id="XP_067754063.1">
    <property type="nucleotide sequence ID" value="XM_067897906.1"/>
</dbReference>
<gene>
    <name evidence="2" type="ORF">JKF63_01861</name>
</gene>
<dbReference type="AlphaFoldDB" id="A0A836I5Q8"/>
<dbReference type="OrthoDB" id="245313at2759"/>
<feature type="coiled-coil region" evidence="1">
    <location>
        <begin position="155"/>
        <end position="182"/>
    </location>
</feature>
<evidence type="ECO:0000313" key="2">
    <source>
        <dbReference type="EMBL" id="KAG5494028.1"/>
    </source>
</evidence>
<keyword evidence="1" id="KW-0175">Coiled coil</keyword>
<sequence>MEDVSLVDQRFPECADVDEGHRVRQSECVNMNVVALHEMLQGLGCASDSDVRGPPQLKRDFTCASASCLPPEIVDALLHYLRREKEDVEQLDARVKLLDEQRARDTDKINLLRDRTEKLKNTVSSMSAKSSADMREFRDQMQQNASLNKQRHRELVDLTRKRERLEFEVKRTQMEVDRLRKIAKRVR</sequence>
<dbReference type="GeneID" id="94287983"/>
<organism evidence="2 3">
    <name type="scientific">Porcisia hertigi</name>
    <dbReference type="NCBI Taxonomy" id="2761500"/>
    <lineage>
        <taxon>Eukaryota</taxon>
        <taxon>Discoba</taxon>
        <taxon>Euglenozoa</taxon>
        <taxon>Kinetoplastea</taxon>
        <taxon>Metakinetoplastina</taxon>
        <taxon>Trypanosomatida</taxon>
        <taxon>Trypanosomatidae</taxon>
        <taxon>Leishmaniinae</taxon>
        <taxon>Porcisia</taxon>
    </lineage>
</organism>
<accession>A0A836I5Q8</accession>
<evidence type="ECO:0000313" key="3">
    <source>
        <dbReference type="Proteomes" id="UP000674318"/>
    </source>
</evidence>
<protein>
    <submittedName>
        <fullName evidence="2">Uncharacterized protein</fullName>
    </submittedName>
</protein>
<comment type="caution">
    <text evidence="2">The sequence shown here is derived from an EMBL/GenBank/DDBJ whole genome shotgun (WGS) entry which is preliminary data.</text>
</comment>